<gene>
    <name evidence="3" type="ORF">Dsin_022065</name>
</gene>
<evidence type="ECO:0000313" key="4">
    <source>
        <dbReference type="Proteomes" id="UP001281410"/>
    </source>
</evidence>
<feature type="compositionally biased region" description="Polar residues" evidence="1">
    <location>
        <begin position="171"/>
        <end position="183"/>
    </location>
</feature>
<dbReference type="InterPro" id="IPR002156">
    <property type="entry name" value="RNaseH_domain"/>
</dbReference>
<evidence type="ECO:0000259" key="2">
    <source>
        <dbReference type="PROSITE" id="PS50879"/>
    </source>
</evidence>
<evidence type="ECO:0000313" key="3">
    <source>
        <dbReference type="EMBL" id="KAK3198650.1"/>
    </source>
</evidence>
<dbReference type="PANTHER" id="PTHR33116:SF75">
    <property type="entry name" value="RIBONUCLEASE H PROTEIN"/>
    <property type="match status" value="1"/>
</dbReference>
<organism evidence="3 4">
    <name type="scientific">Dipteronia sinensis</name>
    <dbReference type="NCBI Taxonomy" id="43782"/>
    <lineage>
        <taxon>Eukaryota</taxon>
        <taxon>Viridiplantae</taxon>
        <taxon>Streptophyta</taxon>
        <taxon>Embryophyta</taxon>
        <taxon>Tracheophyta</taxon>
        <taxon>Spermatophyta</taxon>
        <taxon>Magnoliopsida</taxon>
        <taxon>eudicotyledons</taxon>
        <taxon>Gunneridae</taxon>
        <taxon>Pentapetalae</taxon>
        <taxon>rosids</taxon>
        <taxon>malvids</taxon>
        <taxon>Sapindales</taxon>
        <taxon>Sapindaceae</taxon>
        <taxon>Hippocastanoideae</taxon>
        <taxon>Acereae</taxon>
        <taxon>Dipteronia</taxon>
    </lineage>
</organism>
<dbReference type="Proteomes" id="UP001281410">
    <property type="component" value="Unassembled WGS sequence"/>
</dbReference>
<dbReference type="SUPFAM" id="SSF56219">
    <property type="entry name" value="DNase I-like"/>
    <property type="match status" value="1"/>
</dbReference>
<dbReference type="Gene3D" id="3.30.420.10">
    <property type="entry name" value="Ribonuclease H-like superfamily/Ribonuclease H"/>
    <property type="match status" value="1"/>
</dbReference>
<dbReference type="AlphaFoldDB" id="A0AAE0A1A5"/>
<dbReference type="Pfam" id="PF13456">
    <property type="entry name" value="RVT_3"/>
    <property type="match status" value="1"/>
</dbReference>
<evidence type="ECO:0000256" key="1">
    <source>
        <dbReference type="SAM" id="MobiDB-lite"/>
    </source>
</evidence>
<dbReference type="CDD" id="cd06222">
    <property type="entry name" value="RNase_H_like"/>
    <property type="match status" value="1"/>
</dbReference>
<dbReference type="EMBL" id="JANJYJ010000007">
    <property type="protein sequence ID" value="KAK3198650.1"/>
    <property type="molecule type" value="Genomic_DNA"/>
</dbReference>
<dbReference type="GO" id="GO:0003676">
    <property type="term" value="F:nucleic acid binding"/>
    <property type="evidence" value="ECO:0007669"/>
    <property type="project" value="InterPro"/>
</dbReference>
<proteinExistence type="predicted"/>
<dbReference type="InterPro" id="IPR036691">
    <property type="entry name" value="Endo/exonu/phosph_ase_sf"/>
</dbReference>
<protein>
    <recommendedName>
        <fullName evidence="2">RNase H type-1 domain-containing protein</fullName>
    </recommendedName>
</protein>
<feature type="region of interest" description="Disordered" evidence="1">
    <location>
        <begin position="153"/>
        <end position="183"/>
    </location>
</feature>
<dbReference type="GO" id="GO:0004523">
    <property type="term" value="F:RNA-DNA hybrid ribonuclease activity"/>
    <property type="evidence" value="ECO:0007669"/>
    <property type="project" value="InterPro"/>
</dbReference>
<feature type="domain" description="RNase H type-1" evidence="2">
    <location>
        <begin position="834"/>
        <end position="979"/>
    </location>
</feature>
<name>A0AAE0A1A5_9ROSI</name>
<dbReference type="InterPro" id="IPR044730">
    <property type="entry name" value="RNase_H-like_dom_plant"/>
</dbReference>
<dbReference type="PANTHER" id="PTHR33116">
    <property type="entry name" value="REVERSE TRANSCRIPTASE ZINC-BINDING DOMAIN-CONTAINING PROTEIN-RELATED-RELATED"/>
    <property type="match status" value="1"/>
</dbReference>
<dbReference type="PROSITE" id="PS50879">
    <property type="entry name" value="RNASE_H_1"/>
    <property type="match status" value="1"/>
</dbReference>
<reference evidence="3" key="1">
    <citation type="journal article" date="2023" name="Plant J.">
        <title>Genome sequences and population genomics provide insights into the demographic history, inbreeding, and mutation load of two 'living fossil' tree species of Dipteronia.</title>
        <authorList>
            <person name="Feng Y."/>
            <person name="Comes H.P."/>
            <person name="Chen J."/>
            <person name="Zhu S."/>
            <person name="Lu R."/>
            <person name="Zhang X."/>
            <person name="Li P."/>
            <person name="Qiu J."/>
            <person name="Olsen K.M."/>
            <person name="Qiu Y."/>
        </authorList>
    </citation>
    <scope>NUCLEOTIDE SEQUENCE</scope>
    <source>
        <strain evidence="3">NBL</strain>
    </source>
</reference>
<dbReference type="Gene3D" id="3.60.10.10">
    <property type="entry name" value="Endonuclease/exonuclease/phosphatase"/>
    <property type="match status" value="1"/>
</dbReference>
<keyword evidence="4" id="KW-1185">Reference proteome</keyword>
<dbReference type="InterPro" id="IPR036397">
    <property type="entry name" value="RNaseH_sf"/>
</dbReference>
<comment type="caution">
    <text evidence="3">The sequence shown here is derived from an EMBL/GenBank/DDBJ whole genome shotgun (WGS) entry which is preliminary data.</text>
</comment>
<accession>A0AAE0A1A5</accession>
<sequence length="990" mass="112952">MWTFNSEPCREDFIDKRFLWEDSFSSMVRWSDSLVPQSRIAWVTCWGIPLPCWNPYFFMKLGWQIGEPLWVEEETRNRSRMDNGRVLVLVPQGKFCSTRVKVYVGKKSFVIKIMEEGNLVETSWLENHLALRKARPGRSSGNCVRKRKISNWTTKGARKGRPDQRKYKVGKSNQKKSGQPVNHVSFQQGAQALLVKGGIDKGKMRWVRKARDKPIMVVLQKGKLDLEKITGSSRGGVRYVGDSSSSTDEEVGHQLFLDSLKEKGGDFNAVLDPAERKGEGCNMGSIRNFNYFVSNSEVVDIPLSRASFTWSNNREKASWARLDRFLIAPEILLWFPSLFQRVLPRSLSDHNAIVIGERKEDWGPSPFRFYNDWLEEKALMQEAIEGWKGCKVKGSKGVVLSAKIQKAKVRMKSWLKANKKSTSSCKVMESDLALIDSKASKEGWTKSLREDLFSRIFGRKLRKEEQCWRQKSRVRWLKEGDMNSKFFHFVANGRKRVEYLINSRWILRCFELASGLRINFHKSCVVKVGKKSEVVEDWAGIFKCKKANLPITYLGMPLGARPLSKAFWKSLVLRMESRLAPWKKKFLSKGGRLVLIKSVLSSISTYYMSVFKVPVSVAQAMERLQRSFFWGDGVERRKVHAVDWGTICKRKSQGGLGIGRVLDKNKMGSLFIEGSLTANILEGGLKIQVGCGDRICFWEDVWWEDSPLKMVHPRIYALASKKSGTVMDFGVWQGEKWNWNVHLRRRVFDWEVNLWKAFLMSLECIVVSKDISDSVAWLHCPNGEFLVKSFRRCIEDSFDVDPKDSAFSWEGITPPKAIVWYIWEARNVVVFKGIPADVNYFTDLIKFRVSVVVQTLRERGDPGRAGIGGVLRDSSRKVLCQFSIFMGYLDVEAAEIVAIQKVVNLCASKPSFSGRKIEVVSDSKAAVAWVNEAGFGNIKLIEAIYDIRSKLVLLGNTKVIYNSRVSNDYADSLAKRGSASNGEYISWGDI</sequence>
<dbReference type="SUPFAM" id="SSF53098">
    <property type="entry name" value="Ribonuclease H-like"/>
    <property type="match status" value="1"/>
</dbReference>
<dbReference type="InterPro" id="IPR012337">
    <property type="entry name" value="RNaseH-like_sf"/>
</dbReference>